<evidence type="ECO:0000256" key="3">
    <source>
        <dbReference type="ARBA" id="ARBA00022475"/>
    </source>
</evidence>
<dbReference type="InterPro" id="IPR035906">
    <property type="entry name" value="MetI-like_sf"/>
</dbReference>
<reference evidence="9 10" key="1">
    <citation type="submission" date="2023-01" db="EMBL/GenBank/DDBJ databases">
        <authorList>
            <person name="Lee S.H."/>
            <person name="Jung H.S."/>
            <person name="Yun J.U."/>
        </authorList>
    </citation>
    <scope>NUCLEOTIDE SEQUENCE [LARGE SCALE GENOMIC DNA]</scope>
    <source>
        <strain evidence="9 10">CBA3646</strain>
    </source>
</reference>
<keyword evidence="5 7" id="KW-1133">Transmembrane helix</keyword>
<dbReference type="InterPro" id="IPR000515">
    <property type="entry name" value="MetI-like"/>
</dbReference>
<dbReference type="Pfam" id="PF00528">
    <property type="entry name" value="BPD_transp_1"/>
    <property type="match status" value="1"/>
</dbReference>
<dbReference type="RefSeq" id="WP_271191447.1">
    <property type="nucleotide sequence ID" value="NZ_CP115667.1"/>
</dbReference>
<comment type="subcellular location">
    <subcellularLocation>
        <location evidence="1 7">Cell membrane</location>
        <topology evidence="1 7">Multi-pass membrane protein</topology>
    </subcellularLocation>
</comment>
<evidence type="ECO:0000256" key="7">
    <source>
        <dbReference type="RuleBase" id="RU363032"/>
    </source>
</evidence>
<evidence type="ECO:0000256" key="6">
    <source>
        <dbReference type="ARBA" id="ARBA00023136"/>
    </source>
</evidence>
<dbReference type="CDD" id="cd06261">
    <property type="entry name" value="TM_PBP2"/>
    <property type="match status" value="1"/>
</dbReference>
<accession>A0ABY7QTX8</accession>
<feature type="transmembrane region" description="Helical" evidence="7">
    <location>
        <begin position="103"/>
        <end position="125"/>
    </location>
</feature>
<evidence type="ECO:0000313" key="9">
    <source>
        <dbReference type="EMBL" id="WBW49916.1"/>
    </source>
</evidence>
<proteinExistence type="inferred from homology"/>
<dbReference type="PANTHER" id="PTHR43744:SF12">
    <property type="entry name" value="ABC TRANSPORTER PERMEASE PROTEIN MG189-RELATED"/>
    <property type="match status" value="1"/>
</dbReference>
<dbReference type="Gene3D" id="1.10.3720.10">
    <property type="entry name" value="MetI-like"/>
    <property type="match status" value="1"/>
</dbReference>
<dbReference type="PROSITE" id="PS50928">
    <property type="entry name" value="ABC_TM1"/>
    <property type="match status" value="1"/>
</dbReference>
<keyword evidence="10" id="KW-1185">Reference proteome</keyword>
<feature type="transmembrane region" description="Helical" evidence="7">
    <location>
        <begin position="7"/>
        <end position="29"/>
    </location>
</feature>
<name>A0ABY7QTX8_9FIRM</name>
<dbReference type="Proteomes" id="UP001210339">
    <property type="component" value="Chromosome"/>
</dbReference>
<organism evidence="9 10">
    <name type="scientific">Peptoniphilus equinus</name>
    <dbReference type="NCBI Taxonomy" id="3016343"/>
    <lineage>
        <taxon>Bacteria</taxon>
        <taxon>Bacillati</taxon>
        <taxon>Bacillota</taxon>
        <taxon>Tissierellia</taxon>
        <taxon>Tissierellales</taxon>
        <taxon>Peptoniphilaceae</taxon>
        <taxon>Peptoniphilus</taxon>
    </lineage>
</organism>
<gene>
    <name evidence="9" type="ORF">O6R05_07910</name>
</gene>
<comment type="similarity">
    <text evidence="7">Belongs to the binding-protein-dependent transport system permease family.</text>
</comment>
<evidence type="ECO:0000256" key="4">
    <source>
        <dbReference type="ARBA" id="ARBA00022692"/>
    </source>
</evidence>
<evidence type="ECO:0000259" key="8">
    <source>
        <dbReference type="PROSITE" id="PS50928"/>
    </source>
</evidence>
<evidence type="ECO:0000256" key="5">
    <source>
        <dbReference type="ARBA" id="ARBA00022989"/>
    </source>
</evidence>
<feature type="transmembrane region" description="Helical" evidence="7">
    <location>
        <begin position="67"/>
        <end position="91"/>
    </location>
</feature>
<evidence type="ECO:0000256" key="1">
    <source>
        <dbReference type="ARBA" id="ARBA00004651"/>
    </source>
</evidence>
<keyword evidence="6 7" id="KW-0472">Membrane</keyword>
<evidence type="ECO:0000256" key="2">
    <source>
        <dbReference type="ARBA" id="ARBA00022448"/>
    </source>
</evidence>
<dbReference type="SUPFAM" id="SSF161098">
    <property type="entry name" value="MetI-like"/>
    <property type="match status" value="1"/>
</dbReference>
<keyword evidence="4 7" id="KW-0812">Transmembrane</keyword>
<keyword evidence="2 7" id="KW-0813">Transport</keyword>
<dbReference type="EMBL" id="CP115667">
    <property type="protein sequence ID" value="WBW49916.1"/>
    <property type="molecule type" value="Genomic_DNA"/>
</dbReference>
<sequence length="272" mass="30756">MEVVKKVLRYALLAVLILIFVAPFVWMVLTSFKSLGETLTFPPELFPKAWQVQNYAEAWRSGPFLHYLVNSLVVTVLVLLLQMTTTVLAAYAFACYDFKGKGVLFLLIIITMMIPEQLTFLPIFLMMSSTGLLNTIWSLVLPMGVSAFGTFLLRQRFMQIPNELIEAARLDNASEMRILRYIMLPQAKSTLTTLALFSFISTWNNYFWPLVMTTNDAVRTLPLGVAMLRSSQNGIAWNVLMAGNIILVLPIIIVYLLAHKKIVDAFVYTGIK</sequence>
<feature type="transmembrane region" description="Helical" evidence="7">
    <location>
        <begin position="235"/>
        <end position="258"/>
    </location>
</feature>
<keyword evidence="3" id="KW-1003">Cell membrane</keyword>
<protein>
    <submittedName>
        <fullName evidence="9">Carbohydrate ABC transporter permease</fullName>
    </submittedName>
</protein>
<feature type="transmembrane region" description="Helical" evidence="7">
    <location>
        <begin position="131"/>
        <end position="153"/>
    </location>
</feature>
<feature type="domain" description="ABC transmembrane type-1" evidence="8">
    <location>
        <begin position="68"/>
        <end position="258"/>
    </location>
</feature>
<dbReference type="PANTHER" id="PTHR43744">
    <property type="entry name" value="ABC TRANSPORTER PERMEASE PROTEIN MG189-RELATED-RELATED"/>
    <property type="match status" value="1"/>
</dbReference>
<evidence type="ECO:0000313" key="10">
    <source>
        <dbReference type="Proteomes" id="UP001210339"/>
    </source>
</evidence>